<evidence type="ECO:0000256" key="2">
    <source>
        <dbReference type="ARBA" id="ARBA00022553"/>
    </source>
</evidence>
<dbReference type="Proteomes" id="UP000781932">
    <property type="component" value="Unassembled WGS sequence"/>
</dbReference>
<protein>
    <recommendedName>
        <fullName evidence="4">AMP-dependent synthetase/ligase domain-containing protein</fullName>
    </recommendedName>
</protein>
<dbReference type="Pfam" id="PF00501">
    <property type="entry name" value="AMP-binding"/>
    <property type="match status" value="1"/>
</dbReference>
<evidence type="ECO:0000256" key="1">
    <source>
        <dbReference type="ARBA" id="ARBA00022450"/>
    </source>
</evidence>
<keyword evidence="2" id="KW-0597">Phosphoprotein</keyword>
<dbReference type="InterPro" id="IPR042099">
    <property type="entry name" value="ANL_N_sf"/>
</dbReference>
<accession>A0A9P6HZL3</accession>
<dbReference type="PANTHER" id="PTHR43439:SF2">
    <property type="entry name" value="ENZYME, PUTATIVE (JCVI)-RELATED"/>
    <property type="match status" value="1"/>
</dbReference>
<reference evidence="5" key="1">
    <citation type="submission" date="2020-03" db="EMBL/GenBank/DDBJ databases">
        <authorList>
            <person name="He L."/>
        </authorList>
    </citation>
    <scope>NUCLEOTIDE SEQUENCE</scope>
    <source>
        <strain evidence="5">CkLH20</strain>
    </source>
</reference>
<dbReference type="InterPro" id="IPR051414">
    <property type="entry name" value="Adenylate-forming_Reductase"/>
</dbReference>
<dbReference type="SUPFAM" id="SSF56801">
    <property type="entry name" value="Acetyl-CoA synthetase-like"/>
    <property type="match status" value="1"/>
</dbReference>
<organism evidence="5 6">
    <name type="scientific">Colletotrichum karsti</name>
    <dbReference type="NCBI Taxonomy" id="1095194"/>
    <lineage>
        <taxon>Eukaryota</taxon>
        <taxon>Fungi</taxon>
        <taxon>Dikarya</taxon>
        <taxon>Ascomycota</taxon>
        <taxon>Pezizomycotina</taxon>
        <taxon>Sordariomycetes</taxon>
        <taxon>Hypocreomycetidae</taxon>
        <taxon>Glomerellales</taxon>
        <taxon>Glomerellaceae</taxon>
        <taxon>Colletotrichum</taxon>
        <taxon>Colletotrichum boninense species complex</taxon>
    </lineage>
</organism>
<proteinExistence type="predicted"/>
<dbReference type="PANTHER" id="PTHR43439">
    <property type="entry name" value="PHENYLACETATE-COENZYME A LIGASE"/>
    <property type="match status" value="1"/>
</dbReference>
<keyword evidence="1" id="KW-0596">Phosphopantetheine</keyword>
<gene>
    <name evidence="5" type="ORF">CkaCkLH20_08255</name>
</gene>
<dbReference type="AlphaFoldDB" id="A0A9P6HZL3"/>
<sequence length="547" mass="61214">MGSQVYEPEQRLIPQALEDALKANPDRTWVSYAISTDIAKDGFRDITIRQLAIAVDRLAWHIDTNIGKSSTFETIMYYGLGDVRYIITMIAGIKTGHKVLFCSHFNSVVFNKHLADKMDAATLLHTEGVDTVVDSIVAARPMKTVSVPTLDELLADGEPPQSYPYTKSWAEACDDPVTVGHTSGTTGLPKPVVWTNRSYSICEPHGLVLDLDGHPPYAKLLNTSKSCYQTQPIYHPFGMFTGVTDPLYREKKMVLGPIVPPPVPPHIIEQVIEHADIDSVSGVPIYLEMIAKNPKLLDIVEKKISYIFFAGGALSKHTGEALSARCRLYSLYGSTEAGPAFGHITDRDDWDWLLLNDEESGIVWEPREVKGVDGVYELTYKKNPHTATRQHVWWHTDCQDVHRSNDLFVKHPTKPHHWKFYSRADDMVITKWGWNVNPAVLEKEIERSPVVKHAVIGGTGRKTVCAVVQLVDDESMLPQDALESILPMVEKGNSIMDKAGQLSKDRIIFGKKEKAFPLAAKGNVQRSAVLKLYEPEIEDMYQRVGDE</sequence>
<dbReference type="InterPro" id="IPR020845">
    <property type="entry name" value="AMP-binding_CS"/>
</dbReference>
<dbReference type="OrthoDB" id="429813at2759"/>
<name>A0A9P6HZL3_9PEZI</name>
<keyword evidence="3" id="KW-0521">NADP</keyword>
<dbReference type="Gene3D" id="3.40.50.12780">
    <property type="entry name" value="N-terminal domain of ligase-like"/>
    <property type="match status" value="1"/>
</dbReference>
<dbReference type="InterPro" id="IPR000873">
    <property type="entry name" value="AMP-dep_synth/lig_dom"/>
</dbReference>
<dbReference type="GeneID" id="62164044"/>
<evidence type="ECO:0000313" key="5">
    <source>
        <dbReference type="EMBL" id="KAF9874272.1"/>
    </source>
</evidence>
<dbReference type="PROSITE" id="PS00455">
    <property type="entry name" value="AMP_BINDING"/>
    <property type="match status" value="1"/>
</dbReference>
<dbReference type="Pfam" id="PF23562">
    <property type="entry name" value="AMP-binding_C_3"/>
    <property type="match status" value="1"/>
</dbReference>
<evidence type="ECO:0000259" key="4">
    <source>
        <dbReference type="Pfam" id="PF00501"/>
    </source>
</evidence>
<evidence type="ECO:0000256" key="3">
    <source>
        <dbReference type="ARBA" id="ARBA00022857"/>
    </source>
</evidence>
<comment type="caution">
    <text evidence="5">The sequence shown here is derived from an EMBL/GenBank/DDBJ whole genome shotgun (WGS) entry which is preliminary data.</text>
</comment>
<keyword evidence="6" id="KW-1185">Reference proteome</keyword>
<dbReference type="EMBL" id="JAATWM020000027">
    <property type="protein sequence ID" value="KAF9874272.1"/>
    <property type="molecule type" value="Genomic_DNA"/>
</dbReference>
<dbReference type="RefSeq" id="XP_038743733.1">
    <property type="nucleotide sequence ID" value="XM_038890970.1"/>
</dbReference>
<evidence type="ECO:0000313" key="6">
    <source>
        <dbReference type="Proteomes" id="UP000781932"/>
    </source>
</evidence>
<reference evidence="5" key="2">
    <citation type="submission" date="2020-11" db="EMBL/GenBank/DDBJ databases">
        <title>Whole genome sequencing of Colletotrichum sp.</title>
        <authorList>
            <person name="Li H."/>
        </authorList>
    </citation>
    <scope>NUCLEOTIDE SEQUENCE</scope>
    <source>
        <strain evidence="5">CkLH20</strain>
    </source>
</reference>
<feature type="domain" description="AMP-dependent synthetase/ligase" evidence="4">
    <location>
        <begin position="18"/>
        <end position="351"/>
    </location>
</feature>